<organism evidence="2 3">
    <name type="scientific">Gordonia alkanivorans NBRC 16433</name>
    <dbReference type="NCBI Taxonomy" id="1027371"/>
    <lineage>
        <taxon>Bacteria</taxon>
        <taxon>Bacillati</taxon>
        <taxon>Actinomycetota</taxon>
        <taxon>Actinomycetes</taxon>
        <taxon>Mycobacteriales</taxon>
        <taxon>Gordoniaceae</taxon>
        <taxon>Gordonia</taxon>
    </lineage>
</organism>
<evidence type="ECO:0008006" key="4">
    <source>
        <dbReference type="Google" id="ProtNLM"/>
    </source>
</evidence>
<dbReference type="Proteomes" id="UP000003558">
    <property type="component" value="Unassembled WGS sequence"/>
</dbReference>
<gene>
    <name evidence="2" type="ORF">GOALK_118_00120</name>
</gene>
<dbReference type="Pfam" id="PF11583">
    <property type="entry name" value="AurF"/>
    <property type="match status" value="1"/>
</dbReference>
<evidence type="ECO:0000313" key="2">
    <source>
        <dbReference type="EMBL" id="GAA14894.1"/>
    </source>
</evidence>
<proteinExistence type="predicted"/>
<evidence type="ECO:0000256" key="1">
    <source>
        <dbReference type="SAM" id="Phobius"/>
    </source>
</evidence>
<dbReference type="GO" id="GO:0016491">
    <property type="term" value="F:oxidoreductase activity"/>
    <property type="evidence" value="ECO:0007669"/>
    <property type="project" value="InterPro"/>
</dbReference>
<dbReference type="STRING" id="1027371.GOALK_118_00120"/>
<protein>
    <recommendedName>
        <fullName evidence="4">p-aminobenzoate N-oxygenase AurF</fullName>
    </recommendedName>
</protein>
<dbReference type="Gene3D" id="1.10.620.20">
    <property type="entry name" value="Ribonucleotide Reductase, subunit A"/>
    <property type="match status" value="1"/>
</dbReference>
<keyword evidence="1" id="KW-0812">Transmembrane</keyword>
<dbReference type="eggNOG" id="COG3396">
    <property type="taxonomic scope" value="Bacteria"/>
</dbReference>
<keyword evidence="1" id="KW-1133">Transmembrane helix</keyword>
<dbReference type="InterPro" id="IPR009078">
    <property type="entry name" value="Ferritin-like_SF"/>
</dbReference>
<dbReference type="AlphaFoldDB" id="F9W234"/>
<dbReference type="SUPFAM" id="SSF47240">
    <property type="entry name" value="Ferritin-like"/>
    <property type="match status" value="1"/>
</dbReference>
<sequence>MAERQLAAQRLLFEVVDDNYDGELDIAWDRDPLPDVPWMPAELTSLYGTRVWNSLSGAQRDDLARRELVQILKIAMYLESAVSMLTFRTIAREQGYADDRTRYLLATINERSRNVTMFSRLINRTGVEPDLDQRRADRLARYVLLTPVGPLSRVLILLATEFVSAIAQAIAHAEDVQPHVLQLMKIHAVAGGRHAEFGRSELDEAVATGGGFSNRVQAILSLVLLIAIGPLLISRSIYEQVGISRTRATLAAFLGRQYRARTRLFAGAAADAADDAGLFGRVDRIALRLGRVA</sequence>
<evidence type="ECO:0000313" key="3">
    <source>
        <dbReference type="Proteomes" id="UP000003558"/>
    </source>
</evidence>
<dbReference type="InterPro" id="IPR025859">
    <property type="entry name" value="AurF/CmlI"/>
</dbReference>
<dbReference type="EMBL" id="BACI01000118">
    <property type="protein sequence ID" value="GAA14894.1"/>
    <property type="molecule type" value="Genomic_DNA"/>
</dbReference>
<comment type="caution">
    <text evidence="2">The sequence shown here is derived from an EMBL/GenBank/DDBJ whole genome shotgun (WGS) entry which is preliminary data.</text>
</comment>
<dbReference type="InterPro" id="IPR012348">
    <property type="entry name" value="RNR-like"/>
</dbReference>
<name>F9W234_9ACTN</name>
<accession>F9W234</accession>
<keyword evidence="1" id="KW-0472">Membrane</keyword>
<reference evidence="2 3" key="1">
    <citation type="submission" date="2011-05" db="EMBL/GenBank/DDBJ databases">
        <title>Whole genome shotgun sequence of Gordonia alkanivorans NBRC 16433.</title>
        <authorList>
            <person name="Hosoyama A."/>
            <person name="Nakamura S."/>
            <person name="Takarada H."/>
            <person name="Tsuchikane K."/>
            <person name="Yamazaki S."/>
            <person name="Fujita N."/>
        </authorList>
    </citation>
    <scope>NUCLEOTIDE SEQUENCE [LARGE SCALE GENOMIC DNA]</scope>
    <source>
        <strain evidence="2 3">NBRC 16433</strain>
    </source>
</reference>
<feature type="transmembrane region" description="Helical" evidence="1">
    <location>
        <begin position="218"/>
        <end position="238"/>
    </location>
</feature>